<dbReference type="RefSeq" id="WP_340235249.1">
    <property type="nucleotide sequence ID" value="NZ_JBBEWC010000003.1"/>
</dbReference>
<gene>
    <name evidence="2" type="ORF">ACFSR2_07650</name>
</gene>
<dbReference type="PANTHER" id="PTHR30336">
    <property type="entry name" value="INNER MEMBRANE PROTEIN, PROBABLE PERMEASE"/>
    <property type="match status" value="1"/>
</dbReference>
<evidence type="ECO:0000259" key="1">
    <source>
        <dbReference type="Pfam" id="PF02698"/>
    </source>
</evidence>
<keyword evidence="3" id="KW-1185">Reference proteome</keyword>
<reference evidence="3" key="1">
    <citation type="journal article" date="2019" name="Int. J. Syst. Evol. Microbiol.">
        <title>The Global Catalogue of Microorganisms (GCM) 10K type strain sequencing project: providing services to taxonomists for standard genome sequencing and annotation.</title>
        <authorList>
            <consortium name="The Broad Institute Genomics Platform"/>
            <consortium name="The Broad Institute Genome Sequencing Center for Infectious Disease"/>
            <person name="Wu L."/>
            <person name="Ma J."/>
        </authorList>
    </citation>
    <scope>NUCLEOTIDE SEQUENCE [LARGE SCALE GENOMIC DNA]</scope>
    <source>
        <strain evidence="3">KCTC 52344</strain>
    </source>
</reference>
<evidence type="ECO:0000313" key="2">
    <source>
        <dbReference type="EMBL" id="MFD2520750.1"/>
    </source>
</evidence>
<sequence>MNKKKRIVLSLFGLLIVAAIAVYVCDATIKKSAKGKVYTSVDDIPYSRVGLLLGTARNTKRKGFMNPYYKHRIKAATDLMKAGKIKYLVISGDNGRKEYNEPEMMRDDLIKAGIDSANIYLDYAGFRTFDSMVRLKEVFGQDSVTVISQLFHNERALFIASKEGIVANGFNARDGYAEGVMLREKLARVKVFVDYLIATKPKFLGKKIEIPD</sequence>
<dbReference type="Proteomes" id="UP001597510">
    <property type="component" value="Unassembled WGS sequence"/>
</dbReference>
<proteinExistence type="predicted"/>
<protein>
    <submittedName>
        <fullName evidence="2">Vancomycin high temperature exclusion protein</fullName>
    </submittedName>
</protein>
<dbReference type="EMBL" id="JBHULC010000008">
    <property type="protein sequence ID" value="MFD2520750.1"/>
    <property type="molecule type" value="Genomic_DNA"/>
</dbReference>
<comment type="caution">
    <text evidence="2">The sequence shown here is derived from an EMBL/GenBank/DDBJ whole genome shotgun (WGS) entry which is preliminary data.</text>
</comment>
<dbReference type="CDD" id="cd06259">
    <property type="entry name" value="YdcF-like"/>
    <property type="match status" value="1"/>
</dbReference>
<dbReference type="InterPro" id="IPR003848">
    <property type="entry name" value="DUF218"/>
</dbReference>
<evidence type="ECO:0000313" key="3">
    <source>
        <dbReference type="Proteomes" id="UP001597510"/>
    </source>
</evidence>
<name>A0ABW5J750_9BACT</name>
<accession>A0ABW5J750</accession>
<dbReference type="InterPro" id="IPR051599">
    <property type="entry name" value="Cell_Envelope_Assoc"/>
</dbReference>
<dbReference type="PANTHER" id="PTHR30336:SF6">
    <property type="entry name" value="INTEGRAL MEMBRANE PROTEIN"/>
    <property type="match status" value="1"/>
</dbReference>
<dbReference type="Pfam" id="PF02698">
    <property type="entry name" value="DUF218"/>
    <property type="match status" value="1"/>
</dbReference>
<feature type="domain" description="DUF218" evidence="1">
    <location>
        <begin position="59"/>
        <end position="166"/>
    </location>
</feature>
<organism evidence="2 3">
    <name type="scientific">Emticicia soli</name>
    <dbReference type="NCBI Taxonomy" id="2027878"/>
    <lineage>
        <taxon>Bacteria</taxon>
        <taxon>Pseudomonadati</taxon>
        <taxon>Bacteroidota</taxon>
        <taxon>Cytophagia</taxon>
        <taxon>Cytophagales</taxon>
        <taxon>Leadbetterellaceae</taxon>
        <taxon>Emticicia</taxon>
    </lineage>
</organism>